<evidence type="ECO:0000259" key="10">
    <source>
        <dbReference type="PROSITE" id="PS51195"/>
    </source>
</evidence>
<dbReference type="InterPro" id="IPR011545">
    <property type="entry name" value="DEAD/DEAH_box_helicase_dom"/>
</dbReference>
<dbReference type="PANTHER" id="PTHR47959:SF23">
    <property type="entry name" value="HELICASE ATP-BINDING DOMAIN-CONTAINING PROTEIN"/>
    <property type="match status" value="1"/>
</dbReference>
<feature type="region of interest" description="Disordered" evidence="7">
    <location>
        <begin position="884"/>
        <end position="917"/>
    </location>
</feature>
<evidence type="ECO:0000256" key="6">
    <source>
        <dbReference type="PROSITE-ProRule" id="PRU00552"/>
    </source>
</evidence>
<evidence type="ECO:0000313" key="11">
    <source>
        <dbReference type="EnsemblPlants" id="ORUFI07G02570.1"/>
    </source>
</evidence>
<name>A0A0E0Q3X8_ORYRU</name>
<feature type="compositionally biased region" description="Low complexity" evidence="7">
    <location>
        <begin position="84"/>
        <end position="94"/>
    </location>
</feature>
<dbReference type="GO" id="GO:0005829">
    <property type="term" value="C:cytosol"/>
    <property type="evidence" value="ECO:0007669"/>
    <property type="project" value="TreeGrafter"/>
</dbReference>
<feature type="compositionally biased region" description="Low complexity" evidence="7">
    <location>
        <begin position="736"/>
        <end position="749"/>
    </location>
</feature>
<comment type="similarity">
    <text evidence="1">Belongs to the DEAD box helicase family. DDX21/DDX50 subfamily.</text>
</comment>
<reference evidence="12" key="1">
    <citation type="submission" date="2013-06" db="EMBL/GenBank/DDBJ databases">
        <authorList>
            <person name="Zhao Q."/>
        </authorList>
    </citation>
    <scope>NUCLEOTIDE SEQUENCE</scope>
    <source>
        <strain evidence="12">cv. W1943</strain>
    </source>
</reference>
<dbReference type="Pfam" id="PF00270">
    <property type="entry name" value="DEAD"/>
    <property type="match status" value="1"/>
</dbReference>
<dbReference type="OMA" id="VGCKFNE"/>
<dbReference type="Gene3D" id="3.40.50.300">
    <property type="entry name" value="P-loop containing nucleotide triphosphate hydrolases"/>
    <property type="match status" value="2"/>
</dbReference>
<dbReference type="InterPro" id="IPR001650">
    <property type="entry name" value="Helicase_C-like"/>
</dbReference>
<accession>A0A0E0Q3X8</accession>
<dbReference type="Gramene" id="ORUFI07G02570.1">
    <property type="protein sequence ID" value="ORUFI07G02570.1"/>
    <property type="gene ID" value="ORUFI07G02570"/>
</dbReference>
<evidence type="ECO:0000256" key="1">
    <source>
        <dbReference type="ARBA" id="ARBA00006517"/>
    </source>
</evidence>
<dbReference type="PROSITE" id="PS51192">
    <property type="entry name" value="HELICASE_ATP_BIND_1"/>
    <property type="match status" value="1"/>
</dbReference>
<feature type="region of interest" description="Disordered" evidence="7">
    <location>
        <begin position="84"/>
        <end position="127"/>
    </location>
</feature>
<feature type="domain" description="DEAD-box RNA helicase Q" evidence="10">
    <location>
        <begin position="135"/>
        <end position="163"/>
    </location>
</feature>
<keyword evidence="12" id="KW-1185">Reference proteome</keyword>
<feature type="compositionally biased region" description="Basic residues" evidence="7">
    <location>
        <begin position="775"/>
        <end position="785"/>
    </location>
</feature>
<dbReference type="AlphaFoldDB" id="A0A0E0Q3X8"/>
<dbReference type="InterPro" id="IPR027417">
    <property type="entry name" value="P-loop_NTPase"/>
</dbReference>
<dbReference type="GO" id="GO:0003724">
    <property type="term" value="F:RNA helicase activity"/>
    <property type="evidence" value="ECO:0007669"/>
    <property type="project" value="InterPro"/>
</dbReference>
<feature type="domain" description="Helicase ATP-binding" evidence="8">
    <location>
        <begin position="166"/>
        <end position="339"/>
    </location>
</feature>
<dbReference type="HOGENOM" id="CLU_003041_29_0_1"/>
<evidence type="ECO:0000256" key="5">
    <source>
        <dbReference type="ARBA" id="ARBA00022840"/>
    </source>
</evidence>
<keyword evidence="2" id="KW-0547">Nucleotide-binding</keyword>
<evidence type="ECO:0008006" key="13">
    <source>
        <dbReference type="Google" id="ProtNLM"/>
    </source>
</evidence>
<keyword evidence="4" id="KW-0347">Helicase</keyword>
<dbReference type="InterPro" id="IPR050079">
    <property type="entry name" value="DEAD_box_RNA_helicase"/>
</dbReference>
<dbReference type="InterPro" id="IPR014001">
    <property type="entry name" value="Helicase_ATP-bd"/>
</dbReference>
<evidence type="ECO:0000259" key="8">
    <source>
        <dbReference type="PROSITE" id="PS51192"/>
    </source>
</evidence>
<evidence type="ECO:0000256" key="7">
    <source>
        <dbReference type="SAM" id="MobiDB-lite"/>
    </source>
</evidence>
<dbReference type="PROSITE" id="PS51194">
    <property type="entry name" value="HELICASE_CTER"/>
    <property type="match status" value="1"/>
</dbReference>
<protein>
    <recommendedName>
        <fullName evidence="13">RNA helicase</fullName>
    </recommendedName>
</protein>
<keyword evidence="3" id="KW-0378">Hydrolase</keyword>
<dbReference type="eggNOG" id="KOG0331">
    <property type="taxonomic scope" value="Eukaryota"/>
</dbReference>
<evidence type="ECO:0000259" key="9">
    <source>
        <dbReference type="PROSITE" id="PS51194"/>
    </source>
</evidence>
<dbReference type="CDD" id="cd00268">
    <property type="entry name" value="DEADc"/>
    <property type="match status" value="1"/>
</dbReference>
<evidence type="ECO:0000256" key="3">
    <source>
        <dbReference type="ARBA" id="ARBA00022801"/>
    </source>
</evidence>
<feature type="domain" description="Helicase C-terminal" evidence="9">
    <location>
        <begin position="383"/>
        <end position="531"/>
    </location>
</feature>
<proteinExistence type="inferred from homology"/>
<sequence length="917" mass="98990">MGIWAHRVCGPVGTHPSGDGPFAIPIPANPLHFSHPKPKIRISLKKKTKNAMFSLLSRALCAASSSPAAPRGRSLLAALLSPSASPLDPCRGPAAPEPPRRRAFHGSPSPLGFRSTPASWSSPEAGAAVGGDDGLEVARLGISPWIVERLAARGITRLFPIQRAVLDPAMQGKDMIGRARTGTGKTLAFGIPIMDRILRHNEKNGSGRNPLAIILAPTRELARQVEKEFKESAPLDSLCVYGGVPISHQMRALNYGVDVVVGTPGRIIDLLRRGVLNLSEIQFVVLDEADQMLAVGFDEDVEVIMENLPQNRQSMLFSATMPSWIRKITSKYLKDPIIIDLVGDEDQKLPEGISLYSIASEHYGKPSILGPLIKVSTLLNFAPLTTLFSTLPQEHANGGKCIVFTQTKREADRLAYAMGRSYACQALHGDISQNQRERTLSGFRDGRFNILVATDVAARGLDIPNVDLVIHYELPNTSELFVHRSGRTARAGKKGSAILIYTNDQARAVRIIEQDIGCKFTEVIGYVGAGCGVGFSVGVTLAGVGVGLPQHGLIRNQYHSDEASDMFNVVRDNRSRLAGSPRTGGSSFGRGGYGGFGEGRSRGFGDFDGFGSSPDRGGRSRDAGSRYGSGFGDFRRPSNAFGRSSSKQPDGFGFGDFGEGNFSRNGNRRSRSFDDSGSTRYSRRPNGFGTSDFGRSGGFNHRSSDPLGLRPLQKAQPEKRTTATAGVDGDSSDKVATATTWPPTTVQPAKWPPPPPTHPIPETNPHTCPIPPKSTTRRHRRRRRPPIPPRFASNIPFESARFYTFTIIRGLVWDAISYASQVAAVRKESRQRLLNFHENPQISGGVNLPKLGKGVSSSIQSTMEWLTNGALLNGFVRHVGRAGQLQGSPADQHDGDQGWSQTGREREGVAGLGSVSP</sequence>
<dbReference type="GO" id="GO:0016787">
    <property type="term" value="F:hydrolase activity"/>
    <property type="evidence" value="ECO:0007669"/>
    <property type="project" value="UniProtKB-KW"/>
</dbReference>
<dbReference type="Pfam" id="PF00271">
    <property type="entry name" value="Helicase_C"/>
    <property type="match status" value="1"/>
</dbReference>
<evidence type="ECO:0000256" key="4">
    <source>
        <dbReference type="ARBA" id="ARBA00022806"/>
    </source>
</evidence>
<keyword evidence="5" id="KW-0067">ATP-binding</keyword>
<dbReference type="Proteomes" id="UP000008022">
    <property type="component" value="Unassembled WGS sequence"/>
</dbReference>
<feature type="compositionally biased region" description="Pro residues" evidence="7">
    <location>
        <begin position="750"/>
        <end position="759"/>
    </location>
</feature>
<reference evidence="11" key="2">
    <citation type="submission" date="2015-06" db="UniProtKB">
        <authorList>
            <consortium name="EnsemblPlants"/>
        </authorList>
    </citation>
    <scope>IDENTIFICATION</scope>
</reference>
<dbReference type="SMART" id="SM00487">
    <property type="entry name" value="DEXDc"/>
    <property type="match status" value="1"/>
</dbReference>
<dbReference type="PROSITE" id="PS51195">
    <property type="entry name" value="Q_MOTIF"/>
    <property type="match status" value="1"/>
</dbReference>
<dbReference type="SUPFAM" id="SSF52540">
    <property type="entry name" value="P-loop containing nucleoside triphosphate hydrolases"/>
    <property type="match status" value="1"/>
</dbReference>
<dbReference type="GO" id="GO:0003676">
    <property type="term" value="F:nucleic acid binding"/>
    <property type="evidence" value="ECO:0007669"/>
    <property type="project" value="InterPro"/>
</dbReference>
<evidence type="ECO:0000313" key="12">
    <source>
        <dbReference type="Proteomes" id="UP000008022"/>
    </source>
</evidence>
<dbReference type="InterPro" id="IPR044742">
    <property type="entry name" value="DEAD/DEAH_RhlB"/>
</dbReference>
<dbReference type="PANTHER" id="PTHR47959">
    <property type="entry name" value="ATP-DEPENDENT RNA HELICASE RHLE-RELATED"/>
    <property type="match status" value="1"/>
</dbReference>
<organism evidence="11 12">
    <name type="scientific">Oryza rufipogon</name>
    <name type="common">Brownbeard rice</name>
    <name type="synonym">Asian wild rice</name>
    <dbReference type="NCBI Taxonomy" id="4529"/>
    <lineage>
        <taxon>Eukaryota</taxon>
        <taxon>Viridiplantae</taxon>
        <taxon>Streptophyta</taxon>
        <taxon>Embryophyta</taxon>
        <taxon>Tracheophyta</taxon>
        <taxon>Spermatophyta</taxon>
        <taxon>Magnoliopsida</taxon>
        <taxon>Liliopsida</taxon>
        <taxon>Poales</taxon>
        <taxon>Poaceae</taxon>
        <taxon>BOP clade</taxon>
        <taxon>Oryzoideae</taxon>
        <taxon>Oryzeae</taxon>
        <taxon>Oryzinae</taxon>
        <taxon>Oryza</taxon>
    </lineage>
</organism>
<evidence type="ECO:0000256" key="2">
    <source>
        <dbReference type="ARBA" id="ARBA00022741"/>
    </source>
</evidence>
<dbReference type="EnsemblPlants" id="ORUFI07G02570.1">
    <property type="protein sequence ID" value="ORUFI07G02570.1"/>
    <property type="gene ID" value="ORUFI07G02570"/>
</dbReference>
<dbReference type="GO" id="GO:0005524">
    <property type="term" value="F:ATP binding"/>
    <property type="evidence" value="ECO:0007669"/>
    <property type="project" value="UniProtKB-KW"/>
</dbReference>
<dbReference type="STRING" id="4529.A0A0E0Q3X8"/>
<feature type="region of interest" description="Disordered" evidence="7">
    <location>
        <begin position="604"/>
        <end position="792"/>
    </location>
</feature>
<dbReference type="SMART" id="SM00490">
    <property type="entry name" value="HELICc"/>
    <property type="match status" value="1"/>
</dbReference>
<dbReference type="CDD" id="cd18787">
    <property type="entry name" value="SF2_C_DEAD"/>
    <property type="match status" value="1"/>
</dbReference>
<dbReference type="InterPro" id="IPR014014">
    <property type="entry name" value="RNA_helicase_DEAD_Q_motif"/>
</dbReference>
<feature type="short sequence motif" description="Q motif" evidence="6">
    <location>
        <begin position="135"/>
        <end position="163"/>
    </location>
</feature>